<evidence type="ECO:0000313" key="6">
    <source>
        <dbReference type="Proteomes" id="UP000555103"/>
    </source>
</evidence>
<proteinExistence type="predicted"/>
<evidence type="ECO:0000259" key="3">
    <source>
        <dbReference type="Pfam" id="PF12971"/>
    </source>
</evidence>
<sequence>MKKKCLLLVLTLIPVLMFSNPVLGLLERIDKGASKKFKIEVTESADNKDYFELDQTGDKVVVRGNNYISIATGINWYLKYYANIHLSWNGMTVKLPKKLPVVNRKEHRETDHHIRYYLNYCTFSYSMSFWDWERWQKEIDWMALHGINLPLSITGTEAVWVNVLDKLGYTKDEINKFIAGSGFLAWWQMNNLEGWGGPNTDQWYAQQVELQKKIIKRYKEYGMEPVYPGYAGMLPSNAKEKLGLNVSDPGYWGEFKRPSFLQPTDPRFAEIAELYYTELEKLFGKAQYYAIDPFHEGGSIEGVDLDLAGKSIMNAMKKASPNAVWVAQAWQANPRPAMVNNLNKGDLLVLDLYSDCRPMWGPEWSTWYRSQGYGKHEWIYCMLLNFGGRTGLYGKMQPVIDGYYDAQLHRSGNTLKGIGATMEAIENNPVMFELLFELPWREDRFTKESWLADYTKARYGKSNQYINNAWNILSNTVYNFPIESVQEGTTESVFAACPKLDITNVSCCSSTQPIYNTDSVRIAAAQMLKTADQYKGNNNFEYDLIDIVRQTIANRAYYLQKDVTVAYKEGNKKNFIRLKNEFLTLMLVQDSLLETRSEFMVGAWVNQAKKIAKTDAERKLYEWNARTQITVWGSRISAESGLNDYAYKEWSGILRDYYYTRWDAFFNYLEEKLDGKNPKEIDFYLISEQWTNNNNPYPDSPQADPIERAKDLYYRYVHNK</sequence>
<dbReference type="InterPro" id="IPR024240">
    <property type="entry name" value="NAGLU_N"/>
</dbReference>
<name>A0A840CQZ0_9BACT</name>
<protein>
    <submittedName>
        <fullName evidence="5">Alpha-N-acetylglucosaminidase</fullName>
        <ecNumber evidence="5">3.2.1.50</ecNumber>
    </submittedName>
</protein>
<gene>
    <name evidence="5" type="ORF">GGR21_000058</name>
</gene>
<dbReference type="GO" id="GO:0005975">
    <property type="term" value="P:carbohydrate metabolic process"/>
    <property type="evidence" value="ECO:0007669"/>
    <property type="project" value="UniProtKB-ARBA"/>
</dbReference>
<dbReference type="AlphaFoldDB" id="A0A840CQZ0"/>
<feature type="domain" description="Alpha-N-acetylglucosaminidase C-terminal" evidence="4">
    <location>
        <begin position="450"/>
        <end position="713"/>
    </location>
</feature>
<feature type="domain" description="Alpha-N-acetylglucosaminidase N-terminal" evidence="3">
    <location>
        <begin position="21"/>
        <end position="100"/>
    </location>
</feature>
<dbReference type="Proteomes" id="UP000555103">
    <property type="component" value="Unassembled WGS sequence"/>
</dbReference>
<dbReference type="Gene3D" id="3.30.379.10">
    <property type="entry name" value="Chitobiase/beta-hexosaminidase domain 2-like"/>
    <property type="match status" value="1"/>
</dbReference>
<dbReference type="PANTHER" id="PTHR12872:SF1">
    <property type="entry name" value="ALPHA-N-ACETYLGLUCOSAMINIDASE"/>
    <property type="match status" value="1"/>
</dbReference>
<evidence type="ECO:0000256" key="1">
    <source>
        <dbReference type="ARBA" id="ARBA00022801"/>
    </source>
</evidence>
<dbReference type="Pfam" id="PF12972">
    <property type="entry name" value="NAGLU_C"/>
    <property type="match status" value="1"/>
</dbReference>
<keyword evidence="1 5" id="KW-0378">Hydrolase</keyword>
<feature type="domain" description="Alpha-N-acetylglucosaminidase tim-barrel" evidence="2">
    <location>
        <begin position="115"/>
        <end position="441"/>
    </location>
</feature>
<keyword evidence="6" id="KW-1185">Reference proteome</keyword>
<organism evidence="5 6">
    <name type="scientific">Dysgonomonas hofstadii</name>
    <dbReference type="NCBI Taxonomy" id="637886"/>
    <lineage>
        <taxon>Bacteria</taxon>
        <taxon>Pseudomonadati</taxon>
        <taxon>Bacteroidota</taxon>
        <taxon>Bacteroidia</taxon>
        <taxon>Bacteroidales</taxon>
        <taxon>Dysgonomonadaceae</taxon>
        <taxon>Dysgonomonas</taxon>
    </lineage>
</organism>
<dbReference type="RefSeq" id="WP_183305142.1">
    <property type="nucleotide sequence ID" value="NZ_JACIEP010000001.1"/>
</dbReference>
<accession>A0A840CQZ0</accession>
<dbReference type="InterPro" id="IPR007781">
    <property type="entry name" value="NAGLU"/>
</dbReference>
<comment type="caution">
    <text evidence="5">The sequence shown here is derived from an EMBL/GenBank/DDBJ whole genome shotgun (WGS) entry which is preliminary data.</text>
</comment>
<dbReference type="InterPro" id="IPR024733">
    <property type="entry name" value="NAGLU_tim-barrel"/>
</dbReference>
<keyword evidence="5" id="KW-0326">Glycosidase</keyword>
<dbReference type="EMBL" id="JACIEP010000001">
    <property type="protein sequence ID" value="MBB4034173.1"/>
    <property type="molecule type" value="Genomic_DNA"/>
</dbReference>
<dbReference type="Gene3D" id="3.20.20.80">
    <property type="entry name" value="Glycosidases"/>
    <property type="match status" value="1"/>
</dbReference>
<reference evidence="5 6" key="1">
    <citation type="submission" date="2020-08" db="EMBL/GenBank/DDBJ databases">
        <title>Genomic Encyclopedia of Type Strains, Phase IV (KMG-IV): sequencing the most valuable type-strain genomes for metagenomic binning, comparative biology and taxonomic classification.</title>
        <authorList>
            <person name="Goeker M."/>
        </authorList>
    </citation>
    <scope>NUCLEOTIDE SEQUENCE [LARGE SCALE GENOMIC DNA]</scope>
    <source>
        <strain evidence="5 6">DSM 104969</strain>
    </source>
</reference>
<dbReference type="Pfam" id="PF05089">
    <property type="entry name" value="NAGLU"/>
    <property type="match status" value="1"/>
</dbReference>
<dbReference type="EC" id="3.2.1.50" evidence="5"/>
<dbReference type="InterPro" id="IPR024732">
    <property type="entry name" value="NAGLU_C"/>
</dbReference>
<evidence type="ECO:0000259" key="4">
    <source>
        <dbReference type="Pfam" id="PF12972"/>
    </source>
</evidence>
<dbReference type="Gene3D" id="1.20.120.670">
    <property type="entry name" value="N-acetyl-b-d-glucoasminidase"/>
    <property type="match status" value="1"/>
</dbReference>
<dbReference type="GO" id="GO:0004561">
    <property type="term" value="F:alpha-N-acetylglucosaminidase activity"/>
    <property type="evidence" value="ECO:0007669"/>
    <property type="project" value="UniProtKB-EC"/>
</dbReference>
<dbReference type="PANTHER" id="PTHR12872">
    <property type="entry name" value="ALPHA-N-ACETYLGLUCOSAMINIDASE"/>
    <property type="match status" value="1"/>
</dbReference>
<dbReference type="Pfam" id="PF12971">
    <property type="entry name" value="NAGLU_N"/>
    <property type="match status" value="1"/>
</dbReference>
<evidence type="ECO:0000259" key="2">
    <source>
        <dbReference type="Pfam" id="PF05089"/>
    </source>
</evidence>
<dbReference type="InterPro" id="IPR029018">
    <property type="entry name" value="Hex-like_dom2"/>
</dbReference>
<evidence type="ECO:0000313" key="5">
    <source>
        <dbReference type="EMBL" id="MBB4034173.1"/>
    </source>
</evidence>